<name>A0ABD3A1E2_9GENT</name>
<evidence type="ECO:0000313" key="3">
    <source>
        <dbReference type="Proteomes" id="UP001630127"/>
    </source>
</evidence>
<gene>
    <name evidence="2" type="ORF">ACH5RR_013730</name>
</gene>
<sequence>MKKEKVQINTERRPHHDELDSQSPQKYHSGELNARGCRGQSIRSLAFGSKIDELVKMVGDRRQNSKSVRSTKTEFEQDIQYHTPLLIVQKRASNQASLTHLKRFDEAKKADELRVG</sequence>
<comment type="caution">
    <text evidence="2">The sequence shown here is derived from an EMBL/GenBank/DDBJ whole genome shotgun (WGS) entry which is preliminary data.</text>
</comment>
<proteinExistence type="predicted"/>
<protein>
    <submittedName>
        <fullName evidence="2">Uncharacterized protein</fullName>
    </submittedName>
</protein>
<dbReference type="Proteomes" id="UP001630127">
    <property type="component" value="Unassembled WGS sequence"/>
</dbReference>
<evidence type="ECO:0000256" key="1">
    <source>
        <dbReference type="SAM" id="MobiDB-lite"/>
    </source>
</evidence>
<feature type="compositionally biased region" description="Basic and acidic residues" evidence="1">
    <location>
        <begin position="1"/>
        <end position="19"/>
    </location>
</feature>
<evidence type="ECO:0000313" key="2">
    <source>
        <dbReference type="EMBL" id="KAL3525358.1"/>
    </source>
</evidence>
<feature type="region of interest" description="Disordered" evidence="1">
    <location>
        <begin position="1"/>
        <end position="35"/>
    </location>
</feature>
<keyword evidence="3" id="KW-1185">Reference proteome</keyword>
<accession>A0ABD3A1E2</accession>
<dbReference type="AlphaFoldDB" id="A0ABD3A1E2"/>
<reference evidence="2 3" key="1">
    <citation type="submission" date="2024-11" db="EMBL/GenBank/DDBJ databases">
        <title>A near-complete genome assembly of Cinchona calisaya.</title>
        <authorList>
            <person name="Lian D.C."/>
            <person name="Zhao X.W."/>
            <person name="Wei L."/>
        </authorList>
    </citation>
    <scope>NUCLEOTIDE SEQUENCE [LARGE SCALE GENOMIC DNA]</scope>
    <source>
        <tissue evidence="2">Nenye</tissue>
    </source>
</reference>
<organism evidence="2 3">
    <name type="scientific">Cinchona calisaya</name>
    <dbReference type="NCBI Taxonomy" id="153742"/>
    <lineage>
        <taxon>Eukaryota</taxon>
        <taxon>Viridiplantae</taxon>
        <taxon>Streptophyta</taxon>
        <taxon>Embryophyta</taxon>
        <taxon>Tracheophyta</taxon>
        <taxon>Spermatophyta</taxon>
        <taxon>Magnoliopsida</taxon>
        <taxon>eudicotyledons</taxon>
        <taxon>Gunneridae</taxon>
        <taxon>Pentapetalae</taxon>
        <taxon>asterids</taxon>
        <taxon>lamiids</taxon>
        <taxon>Gentianales</taxon>
        <taxon>Rubiaceae</taxon>
        <taxon>Cinchonoideae</taxon>
        <taxon>Cinchoneae</taxon>
        <taxon>Cinchona</taxon>
    </lineage>
</organism>
<dbReference type="EMBL" id="JBJUIK010000006">
    <property type="protein sequence ID" value="KAL3525358.1"/>
    <property type="molecule type" value="Genomic_DNA"/>
</dbReference>